<dbReference type="GO" id="GO:0005634">
    <property type="term" value="C:nucleus"/>
    <property type="evidence" value="ECO:0007669"/>
    <property type="project" value="TreeGrafter"/>
</dbReference>
<dbReference type="InterPro" id="IPR037357">
    <property type="entry name" value="COMMD5"/>
</dbReference>
<comment type="caution">
    <text evidence="4">The sequence shown here is derived from an EMBL/GenBank/DDBJ whole genome shotgun (WGS) entry which is preliminary data.</text>
</comment>
<sequence length="207" mass="23686">MTTLLQAQLSSALGTKTKYLAGLKKTFARPLIQLAVKAIELEHIEEGILERISKKYNIPEEHVDEYYAAILTILKIHLRLQCHNVKPVEFKQCLEELKLNPECVEDLSSVIYGPKQADLLSGLIQRTKFYPQFVSCKWRIDITISSNLLNRVLEPNIIMEWIFNTGESVTFELSLAKFHQLRHAVATILVELQALERHSIFKSIPSS</sequence>
<accession>A0AAW2H5J9</accession>
<evidence type="ECO:0000259" key="3">
    <source>
        <dbReference type="PROSITE" id="PS51269"/>
    </source>
</evidence>
<gene>
    <name evidence="4" type="ORF">PUN28_001420</name>
</gene>
<keyword evidence="5" id="KW-1185">Reference proteome</keyword>
<evidence type="ECO:0000313" key="5">
    <source>
        <dbReference type="Proteomes" id="UP001430953"/>
    </source>
</evidence>
<evidence type="ECO:0000313" key="4">
    <source>
        <dbReference type="EMBL" id="KAL0134607.1"/>
    </source>
</evidence>
<dbReference type="EMBL" id="JADYXP020000001">
    <property type="protein sequence ID" value="KAL0134607.1"/>
    <property type="molecule type" value="Genomic_DNA"/>
</dbReference>
<evidence type="ECO:0000256" key="2">
    <source>
        <dbReference type="ARBA" id="ARBA00093452"/>
    </source>
</evidence>
<evidence type="ECO:0000256" key="1">
    <source>
        <dbReference type="ARBA" id="ARBA00016556"/>
    </source>
</evidence>
<dbReference type="Pfam" id="PF21672">
    <property type="entry name" value="COMM_HN"/>
    <property type="match status" value="1"/>
</dbReference>
<dbReference type="PROSITE" id="PS51269">
    <property type="entry name" value="COMM"/>
    <property type="match status" value="1"/>
</dbReference>
<dbReference type="Pfam" id="PF07258">
    <property type="entry name" value="COMM_domain"/>
    <property type="match status" value="1"/>
</dbReference>
<name>A0AAW2H5J9_9HYME</name>
<feature type="domain" description="COMM" evidence="3">
    <location>
        <begin position="132"/>
        <end position="196"/>
    </location>
</feature>
<dbReference type="PANTHER" id="PTHR15666">
    <property type="entry name" value="COMM DOMAIN CONTAINING PROTEIN 5"/>
    <property type="match status" value="1"/>
</dbReference>
<organism evidence="4 5">
    <name type="scientific">Cardiocondyla obscurior</name>
    <dbReference type="NCBI Taxonomy" id="286306"/>
    <lineage>
        <taxon>Eukaryota</taxon>
        <taxon>Metazoa</taxon>
        <taxon>Ecdysozoa</taxon>
        <taxon>Arthropoda</taxon>
        <taxon>Hexapoda</taxon>
        <taxon>Insecta</taxon>
        <taxon>Pterygota</taxon>
        <taxon>Neoptera</taxon>
        <taxon>Endopterygota</taxon>
        <taxon>Hymenoptera</taxon>
        <taxon>Apocrita</taxon>
        <taxon>Aculeata</taxon>
        <taxon>Formicoidea</taxon>
        <taxon>Formicidae</taxon>
        <taxon>Myrmicinae</taxon>
        <taxon>Cardiocondyla</taxon>
    </lineage>
</organism>
<dbReference type="AlphaFoldDB" id="A0AAW2H5J9"/>
<dbReference type="Proteomes" id="UP001430953">
    <property type="component" value="Unassembled WGS sequence"/>
</dbReference>
<proteinExistence type="inferred from homology"/>
<reference evidence="4 5" key="1">
    <citation type="submission" date="2023-03" db="EMBL/GenBank/DDBJ databases">
        <title>High recombination rates correlate with genetic variation in Cardiocondyla obscurior ants.</title>
        <authorList>
            <person name="Errbii M."/>
        </authorList>
    </citation>
    <scope>NUCLEOTIDE SEQUENCE [LARGE SCALE GENOMIC DNA]</scope>
    <source>
        <strain evidence="4">Alpha-2009</strain>
        <tissue evidence="4">Whole body</tissue>
    </source>
</reference>
<protein>
    <recommendedName>
        <fullName evidence="1">COMM domain-containing protein 5</fullName>
    </recommendedName>
</protein>
<dbReference type="InterPro" id="IPR017920">
    <property type="entry name" value="COMM"/>
</dbReference>
<dbReference type="PANTHER" id="PTHR15666:SF1">
    <property type="entry name" value="COMM DOMAIN-CONTAINING PROTEIN 5"/>
    <property type="match status" value="1"/>
</dbReference>
<comment type="similarity">
    <text evidence="2">Belongs to the COMM domain-containing protein 5 family.</text>
</comment>